<evidence type="ECO:0000313" key="13">
    <source>
        <dbReference type="Proteomes" id="UP000275267"/>
    </source>
</evidence>
<dbReference type="InterPro" id="IPR034285">
    <property type="entry name" value="CuRO_2_LCC"/>
</dbReference>
<dbReference type="PANTHER" id="PTHR11709:SF370">
    <property type="entry name" value="LACCASE-4"/>
    <property type="match status" value="1"/>
</dbReference>
<gene>
    <name evidence="12" type="ORF">C2845_PM18G13040</name>
</gene>
<dbReference type="GO" id="GO:0046274">
    <property type="term" value="P:lignin catabolic process"/>
    <property type="evidence" value="ECO:0007669"/>
    <property type="project" value="UniProtKB-KW"/>
</dbReference>
<comment type="catalytic activity">
    <reaction evidence="1">
        <text>4 hydroquinone + O2 = 4 benzosemiquinone + 2 H2O</text>
        <dbReference type="Rhea" id="RHEA:11276"/>
        <dbReference type="ChEBI" id="CHEBI:15377"/>
        <dbReference type="ChEBI" id="CHEBI:15379"/>
        <dbReference type="ChEBI" id="CHEBI:17594"/>
        <dbReference type="ChEBI" id="CHEBI:17977"/>
        <dbReference type="EC" id="1.10.3.2"/>
    </reaction>
</comment>
<evidence type="ECO:0000256" key="3">
    <source>
        <dbReference type="ARBA" id="ARBA00004271"/>
    </source>
</evidence>
<keyword evidence="6" id="KW-0964">Secreted</keyword>
<dbReference type="InterPro" id="IPR008972">
    <property type="entry name" value="Cupredoxin"/>
</dbReference>
<name>A0A3L6PK10_PANMI</name>
<keyword evidence="7" id="KW-0677">Repeat</keyword>
<evidence type="ECO:0000259" key="11">
    <source>
        <dbReference type="Pfam" id="PF00394"/>
    </source>
</evidence>
<keyword evidence="13" id="KW-1185">Reference proteome</keyword>
<evidence type="ECO:0000256" key="5">
    <source>
        <dbReference type="ARBA" id="ARBA00022523"/>
    </source>
</evidence>
<evidence type="ECO:0000256" key="2">
    <source>
        <dbReference type="ARBA" id="ARBA00002075"/>
    </source>
</evidence>
<keyword evidence="5" id="KW-0052">Apoplast</keyword>
<reference evidence="13" key="1">
    <citation type="journal article" date="2019" name="Nat. Commun.">
        <title>The genome of broomcorn millet.</title>
        <authorList>
            <person name="Zou C."/>
            <person name="Miki D."/>
            <person name="Li D."/>
            <person name="Tang Q."/>
            <person name="Xiao L."/>
            <person name="Rajput S."/>
            <person name="Deng P."/>
            <person name="Jia W."/>
            <person name="Huang R."/>
            <person name="Zhang M."/>
            <person name="Sun Y."/>
            <person name="Hu J."/>
            <person name="Fu X."/>
            <person name="Schnable P.S."/>
            <person name="Li F."/>
            <person name="Zhang H."/>
            <person name="Feng B."/>
            <person name="Zhu X."/>
            <person name="Liu R."/>
            <person name="Schnable J.C."/>
            <person name="Zhu J.-K."/>
            <person name="Zhang H."/>
        </authorList>
    </citation>
    <scope>NUCLEOTIDE SEQUENCE [LARGE SCALE GENOMIC DNA]</scope>
</reference>
<dbReference type="InterPro" id="IPR001117">
    <property type="entry name" value="Cu-oxidase_2nd"/>
</dbReference>
<dbReference type="PANTHER" id="PTHR11709">
    <property type="entry name" value="MULTI-COPPER OXIDASE"/>
    <property type="match status" value="1"/>
</dbReference>
<keyword evidence="10" id="KW-0439">Lignin degradation</keyword>
<dbReference type="OrthoDB" id="2121828at2759"/>
<proteinExistence type="predicted"/>
<organism evidence="12 13">
    <name type="scientific">Panicum miliaceum</name>
    <name type="common">Proso millet</name>
    <name type="synonym">Broomcorn millet</name>
    <dbReference type="NCBI Taxonomy" id="4540"/>
    <lineage>
        <taxon>Eukaryota</taxon>
        <taxon>Viridiplantae</taxon>
        <taxon>Streptophyta</taxon>
        <taxon>Embryophyta</taxon>
        <taxon>Tracheophyta</taxon>
        <taxon>Spermatophyta</taxon>
        <taxon>Magnoliopsida</taxon>
        <taxon>Liliopsida</taxon>
        <taxon>Poales</taxon>
        <taxon>Poaceae</taxon>
        <taxon>PACMAD clade</taxon>
        <taxon>Panicoideae</taxon>
        <taxon>Panicodae</taxon>
        <taxon>Paniceae</taxon>
        <taxon>Panicinae</taxon>
        <taxon>Panicum</taxon>
        <taxon>Panicum sect. Panicum</taxon>
    </lineage>
</organism>
<evidence type="ECO:0000256" key="10">
    <source>
        <dbReference type="ARBA" id="ARBA00023185"/>
    </source>
</evidence>
<comment type="caution">
    <text evidence="12">The sequence shown here is derived from an EMBL/GenBank/DDBJ whole genome shotgun (WGS) entry which is preliminary data.</text>
</comment>
<dbReference type="CDD" id="cd13875">
    <property type="entry name" value="CuRO_2_LCC_plant"/>
    <property type="match status" value="1"/>
</dbReference>
<comment type="subcellular location">
    <subcellularLocation>
        <location evidence="3">Secreted</location>
        <location evidence="3">Extracellular space</location>
        <location evidence="3">Apoplast</location>
    </subcellularLocation>
</comment>
<evidence type="ECO:0000313" key="12">
    <source>
        <dbReference type="EMBL" id="RLM58653.1"/>
    </source>
</evidence>
<accession>A0A3L6PK10</accession>
<comment type="function">
    <text evidence="2">Lignin degradation and detoxification of lignin-derived products.</text>
</comment>
<evidence type="ECO:0000256" key="9">
    <source>
        <dbReference type="ARBA" id="ARBA00023008"/>
    </source>
</evidence>
<sequence>MSREWWKADTEVVINQAMQQGVGPNVSVSHTINGHPDGFKLNVENGKTYMLRIINAALNDDLFFKIAGNKITVVEVDAIYTKPFNTGTLLIAPGQTTNVLSLLIELLAATFSQFLPSWMPPCKLTTKQALLPCIMLTLSPSPSVGRSLNSEEYPANVPQTVDHSLLFTVGVRVNPCAKCINATSKVGWNNQQCDVHFAIHTNSTSPLL</sequence>
<protein>
    <recommendedName>
        <fullName evidence="4">laccase</fullName>
        <ecNumber evidence="4">1.10.3.2</ecNumber>
    </recommendedName>
</protein>
<feature type="domain" description="Plastocyanin-like" evidence="11">
    <location>
        <begin position="3"/>
        <end position="100"/>
    </location>
</feature>
<dbReference type="Proteomes" id="UP000275267">
    <property type="component" value="Unassembled WGS sequence"/>
</dbReference>
<evidence type="ECO:0000256" key="4">
    <source>
        <dbReference type="ARBA" id="ARBA00012297"/>
    </source>
</evidence>
<dbReference type="GO" id="GO:0052716">
    <property type="term" value="F:hydroquinone:oxygen oxidoreductase activity"/>
    <property type="evidence" value="ECO:0007669"/>
    <property type="project" value="UniProtKB-EC"/>
</dbReference>
<dbReference type="EC" id="1.10.3.2" evidence="4"/>
<evidence type="ECO:0000256" key="8">
    <source>
        <dbReference type="ARBA" id="ARBA00023002"/>
    </source>
</evidence>
<dbReference type="EMBL" id="PQIB02000017">
    <property type="protein sequence ID" value="RLM58653.1"/>
    <property type="molecule type" value="Genomic_DNA"/>
</dbReference>
<dbReference type="InterPro" id="IPR045087">
    <property type="entry name" value="Cu-oxidase_fam"/>
</dbReference>
<keyword evidence="9" id="KW-0186">Copper</keyword>
<dbReference type="SUPFAM" id="SSF49503">
    <property type="entry name" value="Cupredoxins"/>
    <property type="match status" value="1"/>
</dbReference>
<dbReference type="GO" id="GO:0048046">
    <property type="term" value="C:apoplast"/>
    <property type="evidence" value="ECO:0007669"/>
    <property type="project" value="UniProtKB-SubCell"/>
</dbReference>
<dbReference type="AlphaFoldDB" id="A0A3L6PK10"/>
<dbReference type="Pfam" id="PF00394">
    <property type="entry name" value="Cu-oxidase"/>
    <property type="match status" value="1"/>
</dbReference>
<dbReference type="Gene3D" id="2.60.40.420">
    <property type="entry name" value="Cupredoxins - blue copper proteins"/>
    <property type="match status" value="1"/>
</dbReference>
<evidence type="ECO:0000256" key="7">
    <source>
        <dbReference type="ARBA" id="ARBA00022737"/>
    </source>
</evidence>
<evidence type="ECO:0000256" key="1">
    <source>
        <dbReference type="ARBA" id="ARBA00000349"/>
    </source>
</evidence>
<keyword evidence="8" id="KW-0560">Oxidoreductase</keyword>
<evidence type="ECO:0000256" key="6">
    <source>
        <dbReference type="ARBA" id="ARBA00022525"/>
    </source>
</evidence>
<dbReference type="STRING" id="4540.A0A3L6PK10"/>